<dbReference type="AlphaFoldDB" id="A0A1G7EWQ9"/>
<evidence type="ECO:0000313" key="1">
    <source>
        <dbReference type="EMBL" id="SDE68071.1"/>
    </source>
</evidence>
<keyword evidence="2" id="KW-1185">Reference proteome</keyword>
<gene>
    <name evidence="1" type="ORF">SAMN05216377_101501</name>
</gene>
<protein>
    <submittedName>
        <fullName evidence="1">Uncharacterized protein</fullName>
    </submittedName>
</protein>
<accession>A0A1G7EWQ9</accession>
<dbReference type="STRING" id="366584.SAMN05216377_101501"/>
<dbReference type="Proteomes" id="UP000198967">
    <property type="component" value="Unassembled WGS sequence"/>
</dbReference>
<evidence type="ECO:0000313" key="2">
    <source>
        <dbReference type="Proteomes" id="UP000198967"/>
    </source>
</evidence>
<proteinExistence type="predicted"/>
<reference evidence="1 2" key="1">
    <citation type="submission" date="2016-10" db="EMBL/GenBank/DDBJ databases">
        <authorList>
            <person name="de Groot N.N."/>
        </authorList>
    </citation>
    <scope>NUCLEOTIDE SEQUENCE [LARGE SCALE GENOMIC DNA]</scope>
    <source>
        <strain evidence="1 2">CGMCC 4.3143</strain>
    </source>
</reference>
<name>A0A1G7EWQ9_PSEOR</name>
<sequence>MKSLARPFVMAGEIVWWAPQVIARRTVRVVRGGWPPTPRTRRELGRMVGEKVVAAAQTTAALPFAAAGAATSILTPVHRRVRANHRRLG</sequence>
<organism evidence="1 2">
    <name type="scientific">Pseudonocardia oroxyli</name>
    <dbReference type="NCBI Taxonomy" id="366584"/>
    <lineage>
        <taxon>Bacteria</taxon>
        <taxon>Bacillati</taxon>
        <taxon>Actinomycetota</taxon>
        <taxon>Actinomycetes</taxon>
        <taxon>Pseudonocardiales</taxon>
        <taxon>Pseudonocardiaceae</taxon>
        <taxon>Pseudonocardia</taxon>
    </lineage>
</organism>
<dbReference type="OrthoDB" id="3578292at2"/>
<dbReference type="RefSeq" id="WP_093075893.1">
    <property type="nucleotide sequence ID" value="NZ_FNBE01000001.1"/>
</dbReference>
<dbReference type="EMBL" id="FNBE01000001">
    <property type="protein sequence ID" value="SDE68071.1"/>
    <property type="molecule type" value="Genomic_DNA"/>
</dbReference>